<keyword evidence="2" id="KW-1185">Reference proteome</keyword>
<comment type="caution">
    <text evidence="1">The sequence shown here is derived from an EMBL/GenBank/DDBJ whole genome shotgun (WGS) entry which is preliminary data.</text>
</comment>
<gene>
    <name evidence="1" type="ORF">WMO40_08950</name>
</gene>
<proteinExistence type="predicted"/>
<dbReference type="EMBL" id="JBBMEW010000005">
    <property type="protein sequence ID" value="MEQ2526827.1"/>
    <property type="molecule type" value="Genomic_DNA"/>
</dbReference>
<evidence type="ECO:0000313" key="1">
    <source>
        <dbReference type="EMBL" id="MEQ2526827.1"/>
    </source>
</evidence>
<organism evidence="1 2">
    <name type="scientific">Robertmurraya yapensis</name>
    <name type="common">ex Hitch et al 2024</name>
    <dbReference type="NCBI Taxonomy" id="3133160"/>
    <lineage>
        <taxon>Bacteria</taxon>
        <taxon>Bacillati</taxon>
        <taxon>Bacillota</taxon>
        <taxon>Bacilli</taxon>
        <taxon>Bacillales</taxon>
        <taxon>Bacillaceae</taxon>
        <taxon>Robertmurraya</taxon>
    </lineage>
</organism>
<dbReference type="Proteomes" id="UP001439875">
    <property type="component" value="Unassembled WGS sequence"/>
</dbReference>
<protein>
    <submittedName>
        <fullName evidence="1">Uncharacterized protein</fullName>
    </submittedName>
</protein>
<name>A0ACC6S9S3_9BACI</name>
<sequence>MDPKSHHPTDMNKNTLRERLNNKNVSDFSSGTLRRIAFSNYSRSRPE</sequence>
<accession>A0ACC6S9S3</accession>
<reference evidence="1" key="1">
    <citation type="submission" date="2024-03" db="EMBL/GenBank/DDBJ databases">
        <title>Human intestinal bacterial collection.</title>
        <authorList>
            <person name="Pauvert C."/>
            <person name="Hitch T.C.A."/>
            <person name="Clavel T."/>
        </authorList>
    </citation>
    <scope>NUCLEOTIDE SEQUENCE</scope>
    <source>
        <strain evidence="1">CLA-AA-H227</strain>
    </source>
</reference>
<evidence type="ECO:0000313" key="2">
    <source>
        <dbReference type="Proteomes" id="UP001439875"/>
    </source>
</evidence>